<name>A0A143PNG9_LUTPR</name>
<keyword evidence="3" id="KW-1185">Reference proteome</keyword>
<dbReference type="Proteomes" id="UP000076079">
    <property type="component" value="Chromosome"/>
</dbReference>
<organism evidence="2 3">
    <name type="scientific">Luteitalea pratensis</name>
    <dbReference type="NCBI Taxonomy" id="1855912"/>
    <lineage>
        <taxon>Bacteria</taxon>
        <taxon>Pseudomonadati</taxon>
        <taxon>Acidobacteriota</taxon>
        <taxon>Vicinamibacteria</taxon>
        <taxon>Vicinamibacterales</taxon>
        <taxon>Vicinamibacteraceae</taxon>
        <taxon>Luteitalea</taxon>
    </lineage>
</organism>
<keyword evidence="1" id="KW-0732">Signal</keyword>
<dbReference type="STRING" id="1855912.LuPra_02934"/>
<dbReference type="InterPro" id="IPR029475">
    <property type="entry name" value="DUF6807"/>
</dbReference>
<evidence type="ECO:0000313" key="3">
    <source>
        <dbReference type="Proteomes" id="UP000076079"/>
    </source>
</evidence>
<reference evidence="3" key="2">
    <citation type="submission" date="2016-04" db="EMBL/GenBank/DDBJ databases">
        <title>First Complete Genome Sequence of a Subdivision 6 Acidobacterium.</title>
        <authorList>
            <person name="Huang S."/>
            <person name="Vieira S."/>
            <person name="Bunk B."/>
            <person name="Riedel T."/>
            <person name="Sproeer C."/>
            <person name="Overmann J."/>
        </authorList>
    </citation>
    <scope>NUCLEOTIDE SEQUENCE [LARGE SCALE GENOMIC DNA]</scope>
    <source>
        <strain evidence="3">DSM 100886 HEG_-6_39</strain>
    </source>
</reference>
<sequence precursor="true">MPNLRVVLALAGLTAGASLLAQPTTPSSTLPRLVIEAGETARTHTLITVQLPATVRGADLQLRHEQTGETVTLQIGPYREAWAVVPSIPADKAVRYRIEPSLKGAAPDRVTATREVSRVRVAVDGKPAFTYVGEPLRLPSGIEDVYERGGYIHPVLTPSGRRVTEDYPPNHKHHHGIWAAWTSTRFAGRTPDFWNMGDRKGKVEFERLARAWSGPVTAGFEARHRYMDLLAPTPMTVLLEDWQVIAYAPVAAARPAYVFDLAITQALTGTSPLELPTYRYGGVGMRGRIEWDGKDKTFFLTSTGRGRLSGHGTRATWVHMSGDVDGQRAGIAMLSHPDNVQSPQPMRIHPTEPFFNFAPQQAGPLTIRPGEVFRMRYRFVVMDGPPDATLLDAMWQDYALPVRARVE</sequence>
<dbReference type="AlphaFoldDB" id="A0A143PNG9"/>
<accession>A0A143PNG9</accession>
<feature type="chain" id="PRO_5007511712" description="Methane oxygenase PmoA" evidence="1">
    <location>
        <begin position="22"/>
        <end position="407"/>
    </location>
</feature>
<protein>
    <recommendedName>
        <fullName evidence="4">Methane oxygenase PmoA</fullName>
    </recommendedName>
</protein>
<proteinExistence type="predicted"/>
<reference evidence="2 3" key="1">
    <citation type="journal article" date="2016" name="Genome Announc.">
        <title>First Complete Genome Sequence of a Subdivision 6 Acidobacterium Strain.</title>
        <authorList>
            <person name="Huang S."/>
            <person name="Vieira S."/>
            <person name="Bunk B."/>
            <person name="Riedel T."/>
            <person name="Sproer C."/>
            <person name="Overmann J."/>
        </authorList>
    </citation>
    <scope>NUCLEOTIDE SEQUENCE [LARGE SCALE GENOMIC DNA]</scope>
    <source>
        <strain evidence="3">DSM 100886 HEG_-6_39</strain>
    </source>
</reference>
<dbReference type="Pfam" id="PF14100">
    <property type="entry name" value="DUF6807"/>
    <property type="match status" value="1"/>
</dbReference>
<evidence type="ECO:0008006" key="4">
    <source>
        <dbReference type="Google" id="ProtNLM"/>
    </source>
</evidence>
<evidence type="ECO:0000313" key="2">
    <source>
        <dbReference type="EMBL" id="AMY09710.1"/>
    </source>
</evidence>
<dbReference type="OrthoDB" id="242375at2"/>
<evidence type="ECO:0000256" key="1">
    <source>
        <dbReference type="SAM" id="SignalP"/>
    </source>
</evidence>
<gene>
    <name evidence="2" type="ORF">LuPra_02934</name>
</gene>
<feature type="signal peptide" evidence="1">
    <location>
        <begin position="1"/>
        <end position="21"/>
    </location>
</feature>
<dbReference type="KEGG" id="abac:LuPra_02934"/>
<dbReference type="EMBL" id="CP015136">
    <property type="protein sequence ID" value="AMY09710.1"/>
    <property type="molecule type" value="Genomic_DNA"/>
</dbReference>
<dbReference type="RefSeq" id="WP_110171438.1">
    <property type="nucleotide sequence ID" value="NZ_CP015136.1"/>
</dbReference>